<dbReference type="GO" id="GO:0043190">
    <property type="term" value="C:ATP-binding cassette (ABC) transporter complex"/>
    <property type="evidence" value="ECO:0007669"/>
    <property type="project" value="InterPro"/>
</dbReference>
<dbReference type="STRING" id="1009370.ALO_01105"/>
<dbReference type="EMBL" id="AFGF01000013">
    <property type="protein sequence ID" value="EGO65778.1"/>
    <property type="molecule type" value="Genomic_DNA"/>
</dbReference>
<dbReference type="InterPro" id="IPR030678">
    <property type="entry name" value="Peptide/Ni-bd"/>
</dbReference>
<keyword evidence="7" id="KW-1185">Reference proteome</keyword>
<dbReference type="PANTHER" id="PTHR30290">
    <property type="entry name" value="PERIPLASMIC BINDING COMPONENT OF ABC TRANSPORTER"/>
    <property type="match status" value="1"/>
</dbReference>
<dbReference type="GO" id="GO:0042597">
    <property type="term" value="C:periplasmic space"/>
    <property type="evidence" value="ECO:0007669"/>
    <property type="project" value="UniProtKB-ARBA"/>
</dbReference>
<comment type="similarity">
    <text evidence="1">Belongs to the bacterial solute-binding protein 5 family.</text>
</comment>
<organism evidence="6 7">
    <name type="scientific">Acetonema longum DSM 6540</name>
    <dbReference type="NCBI Taxonomy" id="1009370"/>
    <lineage>
        <taxon>Bacteria</taxon>
        <taxon>Bacillati</taxon>
        <taxon>Bacillota</taxon>
        <taxon>Negativicutes</taxon>
        <taxon>Acetonemataceae</taxon>
        <taxon>Acetonema</taxon>
    </lineage>
</organism>
<accession>F7NDW3</accession>
<feature type="domain" description="Solute-binding protein family 5" evidence="5">
    <location>
        <begin position="99"/>
        <end position="447"/>
    </location>
</feature>
<evidence type="ECO:0000256" key="3">
    <source>
        <dbReference type="ARBA" id="ARBA00022729"/>
    </source>
</evidence>
<name>F7NDW3_9FIRM</name>
<evidence type="ECO:0000313" key="7">
    <source>
        <dbReference type="Proteomes" id="UP000003240"/>
    </source>
</evidence>
<evidence type="ECO:0000256" key="4">
    <source>
        <dbReference type="SAM" id="SignalP"/>
    </source>
</evidence>
<dbReference type="SUPFAM" id="SSF53850">
    <property type="entry name" value="Periplasmic binding protein-like II"/>
    <property type="match status" value="1"/>
</dbReference>
<dbReference type="CDD" id="cd08513">
    <property type="entry name" value="PBP2_thermophilic_Hb8_like"/>
    <property type="match status" value="1"/>
</dbReference>
<evidence type="ECO:0000259" key="5">
    <source>
        <dbReference type="Pfam" id="PF00496"/>
    </source>
</evidence>
<feature type="signal peptide" evidence="4">
    <location>
        <begin position="1"/>
        <end position="20"/>
    </location>
</feature>
<dbReference type="Gene3D" id="3.90.76.10">
    <property type="entry name" value="Dipeptide-binding Protein, Domain 1"/>
    <property type="match status" value="1"/>
</dbReference>
<gene>
    <name evidence="6" type="ORF">ALO_01105</name>
</gene>
<proteinExistence type="inferred from homology"/>
<sequence>MQLKKMLCIMLAFGLLIFSAACSNKSAPQDSQKKSPVMPGGRLVFASSYEPNTLNPLLSDLVSAKEVASLVFSGLVRMNDKGEWFADLATEVPSLQNGGVSADGRTVTYRLRQNVLWHDGVPFTADDVVFTWQVIMNPRNNIVTREGYDQILSVEAVDKYTVVMKFRQQYPPYLTLFSAILPKHLLQSADFAKTAFHRAPVGTGPFIFKQWRIGEDITLDANHNYHLGKPVLDSILYRIIPDLNVLLTQLKAGQIDIVGGLDLAYLEQIKAMDGVRSFFSPTLVWEHLDLNMDSPLLRDVQVRTAIALGLDRQAIINAALKGTASVAATDQAAFSWGCNPALQPAARNLTAARETLTQAGWKLGTDNVFVKDGRKLAISLMTTNGNKTREIAAQAVAQQLKELGIEVSLRFIDSKQLFSTVLPGRRFDAAMYAWQLGQDPDNRGLWHSRSIPAPHNQYLGKNYSGWRNPEVDNLTDQAFQTMDVMARQQMYYRVQELMLQDWPAIPLYFRTELGVTKHSIVNYQPTVNGGALWNSWQIGFAAP</sequence>
<dbReference type="PANTHER" id="PTHR30290:SF9">
    <property type="entry name" value="OLIGOPEPTIDE-BINDING PROTEIN APPA"/>
    <property type="match status" value="1"/>
</dbReference>
<dbReference type="PROSITE" id="PS51257">
    <property type="entry name" value="PROKAR_LIPOPROTEIN"/>
    <property type="match status" value="1"/>
</dbReference>
<dbReference type="Gene3D" id="3.10.105.10">
    <property type="entry name" value="Dipeptide-binding Protein, Domain 3"/>
    <property type="match status" value="1"/>
</dbReference>
<dbReference type="InterPro" id="IPR039424">
    <property type="entry name" value="SBP_5"/>
</dbReference>
<dbReference type="GO" id="GO:1904680">
    <property type="term" value="F:peptide transmembrane transporter activity"/>
    <property type="evidence" value="ECO:0007669"/>
    <property type="project" value="TreeGrafter"/>
</dbReference>
<reference evidence="6 7" key="1">
    <citation type="journal article" date="2011" name="EMBO J.">
        <title>Structural diversity of bacterial flagellar motors.</title>
        <authorList>
            <person name="Chen S."/>
            <person name="Beeby M."/>
            <person name="Murphy G.E."/>
            <person name="Leadbetter J.R."/>
            <person name="Hendrixson D.R."/>
            <person name="Briegel A."/>
            <person name="Li Z."/>
            <person name="Shi J."/>
            <person name="Tocheva E.I."/>
            <person name="Muller A."/>
            <person name="Dobro M.J."/>
            <person name="Jensen G.J."/>
        </authorList>
    </citation>
    <scope>NUCLEOTIDE SEQUENCE [LARGE SCALE GENOMIC DNA]</scope>
    <source>
        <strain evidence="6 7">DSM 6540</strain>
    </source>
</reference>
<dbReference type="InterPro" id="IPR000914">
    <property type="entry name" value="SBP_5_dom"/>
</dbReference>
<dbReference type="GO" id="GO:0015833">
    <property type="term" value="P:peptide transport"/>
    <property type="evidence" value="ECO:0007669"/>
    <property type="project" value="TreeGrafter"/>
</dbReference>
<dbReference type="Gene3D" id="3.40.190.10">
    <property type="entry name" value="Periplasmic binding protein-like II"/>
    <property type="match status" value="1"/>
</dbReference>
<comment type="caution">
    <text evidence="6">The sequence shown here is derived from an EMBL/GenBank/DDBJ whole genome shotgun (WGS) entry which is preliminary data.</text>
</comment>
<feature type="chain" id="PRO_5038980933" evidence="4">
    <location>
        <begin position="21"/>
        <end position="543"/>
    </location>
</feature>
<keyword evidence="2" id="KW-0813">Transport</keyword>
<dbReference type="AlphaFoldDB" id="F7NDW3"/>
<keyword evidence="3 4" id="KW-0732">Signal</keyword>
<protein>
    <submittedName>
        <fullName evidence="6">4-phytase</fullName>
    </submittedName>
</protein>
<dbReference type="Proteomes" id="UP000003240">
    <property type="component" value="Unassembled WGS sequence"/>
</dbReference>
<evidence type="ECO:0000313" key="6">
    <source>
        <dbReference type="EMBL" id="EGO65778.1"/>
    </source>
</evidence>
<dbReference type="PIRSF" id="PIRSF002741">
    <property type="entry name" value="MppA"/>
    <property type="match status" value="1"/>
</dbReference>
<dbReference type="Pfam" id="PF00496">
    <property type="entry name" value="SBP_bac_5"/>
    <property type="match status" value="1"/>
</dbReference>
<dbReference type="eggNOG" id="COG0747">
    <property type="taxonomic scope" value="Bacteria"/>
</dbReference>
<evidence type="ECO:0000256" key="2">
    <source>
        <dbReference type="ARBA" id="ARBA00022448"/>
    </source>
</evidence>
<evidence type="ECO:0000256" key="1">
    <source>
        <dbReference type="ARBA" id="ARBA00005695"/>
    </source>
</evidence>